<dbReference type="RefSeq" id="WP_405277195.1">
    <property type="nucleotide sequence ID" value="NZ_JBBHLI010000004.1"/>
</dbReference>
<feature type="signal peptide" evidence="3">
    <location>
        <begin position="1"/>
        <end position="30"/>
    </location>
</feature>
<dbReference type="EMBL" id="JBBHLI010000004">
    <property type="protein sequence ID" value="MEK9501128.1"/>
    <property type="molecule type" value="Genomic_DNA"/>
</dbReference>
<evidence type="ECO:0000313" key="4">
    <source>
        <dbReference type="EMBL" id="MEK9501128.1"/>
    </source>
</evidence>
<organism evidence="4 5">
    <name type="scientific">Gaopeijia maritima</name>
    <dbReference type="NCBI Taxonomy" id="3119007"/>
    <lineage>
        <taxon>Bacteria</taxon>
        <taxon>Pseudomonadati</taxon>
        <taxon>Gemmatimonadota</taxon>
        <taxon>Longimicrobiia</taxon>
        <taxon>Gaopeijiales</taxon>
        <taxon>Gaopeijiaceae</taxon>
        <taxon>Gaopeijia</taxon>
    </lineage>
</organism>
<gene>
    <name evidence="4" type="ORF">WI372_09075</name>
</gene>
<keyword evidence="2" id="KW-0472">Membrane</keyword>
<sequence length="334" mass="35092">MRRASSAVCRGAVRVAWALMVVTVASSASSAPLAAQQPTLRTSVDTTRITVGDRIRLQLAVEHAPEVQVAWPDSLDLSPFELLAAEAQPSAAGGAGQGGAAVSRAVFTLTTFELGELEIPSFDVALEGADGVERLRTDPFAIEVVSVGLDEGDGIRGIRGPMAIPLDAGPVLLVLLLALLVAGGAVWLWLRRRREGGESAPPAPPRAAHEVALDDLDALERSGLLVEGRVKDYHVALSEIARRYVEQRFQVPALEMTTREIRSGLAASSAPAAFSQGLGPVLDRCDLVKFAKVRPAADEARGLLDEIRTLVRDTIPAAEPPAATASATASPESP</sequence>
<reference evidence="4 5" key="1">
    <citation type="submission" date="2024-02" db="EMBL/GenBank/DDBJ databases">
        <title>A novel Gemmatimonadota bacterium.</title>
        <authorList>
            <person name="Du Z.-J."/>
            <person name="Ye Y.-Q."/>
        </authorList>
    </citation>
    <scope>NUCLEOTIDE SEQUENCE [LARGE SCALE GENOMIC DNA]</scope>
    <source>
        <strain evidence="4 5">DH-20</strain>
    </source>
</reference>
<feature type="region of interest" description="Disordered" evidence="1">
    <location>
        <begin position="315"/>
        <end position="334"/>
    </location>
</feature>
<feature type="compositionally biased region" description="Low complexity" evidence="1">
    <location>
        <begin position="316"/>
        <end position="334"/>
    </location>
</feature>
<protein>
    <recommendedName>
        <fullName evidence="6">Protein BatD</fullName>
    </recommendedName>
</protein>
<comment type="caution">
    <text evidence="4">The sequence shown here is derived from an EMBL/GenBank/DDBJ whole genome shotgun (WGS) entry which is preliminary data.</text>
</comment>
<evidence type="ECO:0008006" key="6">
    <source>
        <dbReference type="Google" id="ProtNLM"/>
    </source>
</evidence>
<evidence type="ECO:0000313" key="5">
    <source>
        <dbReference type="Proteomes" id="UP001484239"/>
    </source>
</evidence>
<evidence type="ECO:0000256" key="3">
    <source>
        <dbReference type="SAM" id="SignalP"/>
    </source>
</evidence>
<accession>A0ABU9EAG3</accession>
<dbReference type="Proteomes" id="UP001484239">
    <property type="component" value="Unassembled WGS sequence"/>
</dbReference>
<keyword evidence="2" id="KW-1133">Transmembrane helix</keyword>
<keyword evidence="2" id="KW-0812">Transmembrane</keyword>
<keyword evidence="5" id="KW-1185">Reference proteome</keyword>
<evidence type="ECO:0000256" key="2">
    <source>
        <dbReference type="SAM" id="Phobius"/>
    </source>
</evidence>
<feature type="transmembrane region" description="Helical" evidence="2">
    <location>
        <begin position="171"/>
        <end position="190"/>
    </location>
</feature>
<evidence type="ECO:0000256" key="1">
    <source>
        <dbReference type="SAM" id="MobiDB-lite"/>
    </source>
</evidence>
<keyword evidence="3" id="KW-0732">Signal</keyword>
<name>A0ABU9EAG3_9BACT</name>
<feature type="chain" id="PRO_5046276873" description="Protein BatD" evidence="3">
    <location>
        <begin position="31"/>
        <end position="334"/>
    </location>
</feature>
<proteinExistence type="predicted"/>